<evidence type="ECO:0000256" key="1">
    <source>
        <dbReference type="ARBA" id="ARBA00004141"/>
    </source>
</evidence>
<keyword evidence="8" id="KW-0256">Endoplasmic reticulum</keyword>
<keyword evidence="10" id="KW-1185">Reference proteome</keyword>
<feature type="transmembrane region" description="Helical" evidence="8">
    <location>
        <begin position="76"/>
        <end position="93"/>
    </location>
</feature>
<feature type="transmembrane region" description="Helical" evidence="8">
    <location>
        <begin position="150"/>
        <end position="170"/>
    </location>
</feature>
<keyword evidence="6 8" id="KW-1133">Transmembrane helix</keyword>
<dbReference type="EMBL" id="JADGJQ010000024">
    <property type="protein sequence ID" value="KAJ3178820.1"/>
    <property type="molecule type" value="Genomic_DNA"/>
</dbReference>
<dbReference type="InterPro" id="IPR009447">
    <property type="entry name" value="PIGW/GWT1"/>
</dbReference>
<dbReference type="PANTHER" id="PTHR20661">
    <property type="entry name" value="PHOSPHATIDYLINOSITOL-GLYCAN BIOSYNTHESIS CLASS W PROTEIN"/>
    <property type="match status" value="1"/>
</dbReference>
<evidence type="ECO:0000256" key="7">
    <source>
        <dbReference type="ARBA" id="ARBA00023136"/>
    </source>
</evidence>
<dbReference type="GO" id="GO:0032216">
    <property type="term" value="F:glucosaminyl-phosphatidylinositol O-acyltransferase activity"/>
    <property type="evidence" value="ECO:0007669"/>
    <property type="project" value="TreeGrafter"/>
</dbReference>
<organism evidence="9 10">
    <name type="scientific">Geranomyces variabilis</name>
    <dbReference type="NCBI Taxonomy" id="109894"/>
    <lineage>
        <taxon>Eukaryota</taxon>
        <taxon>Fungi</taxon>
        <taxon>Fungi incertae sedis</taxon>
        <taxon>Chytridiomycota</taxon>
        <taxon>Chytridiomycota incertae sedis</taxon>
        <taxon>Chytridiomycetes</taxon>
        <taxon>Spizellomycetales</taxon>
        <taxon>Powellomycetaceae</taxon>
        <taxon>Geranomyces</taxon>
    </lineage>
</organism>
<proteinExistence type="inferred from homology"/>
<feature type="transmembrane region" description="Helical" evidence="8">
    <location>
        <begin position="250"/>
        <end position="269"/>
    </location>
</feature>
<dbReference type="GO" id="GO:0005789">
    <property type="term" value="C:endoplasmic reticulum membrane"/>
    <property type="evidence" value="ECO:0007669"/>
    <property type="project" value="UniProtKB-SubCell"/>
</dbReference>
<evidence type="ECO:0000256" key="5">
    <source>
        <dbReference type="ARBA" id="ARBA00022692"/>
    </source>
</evidence>
<feature type="transmembrane region" description="Helical" evidence="8">
    <location>
        <begin position="114"/>
        <end position="135"/>
    </location>
</feature>
<comment type="similarity">
    <text evidence="3 8">Belongs to the PIGW family.</text>
</comment>
<feature type="transmembrane region" description="Helical" evidence="8">
    <location>
        <begin position="322"/>
        <end position="340"/>
    </location>
</feature>
<evidence type="ECO:0000256" key="2">
    <source>
        <dbReference type="ARBA" id="ARBA00004687"/>
    </source>
</evidence>
<name>A0AAD5TJY3_9FUNG</name>
<dbReference type="EC" id="2.3.-.-" evidence="8"/>
<reference evidence="9" key="1">
    <citation type="submission" date="2020-05" db="EMBL/GenBank/DDBJ databases">
        <title>Phylogenomic resolution of chytrid fungi.</title>
        <authorList>
            <person name="Stajich J.E."/>
            <person name="Amses K."/>
            <person name="Simmons R."/>
            <person name="Seto K."/>
            <person name="Myers J."/>
            <person name="Bonds A."/>
            <person name="Quandt C.A."/>
            <person name="Barry K."/>
            <person name="Liu P."/>
            <person name="Grigoriev I."/>
            <person name="Longcore J.E."/>
            <person name="James T.Y."/>
        </authorList>
    </citation>
    <scope>NUCLEOTIDE SEQUENCE</scope>
    <source>
        <strain evidence="9">JEL0379</strain>
    </source>
</reference>
<evidence type="ECO:0000256" key="4">
    <source>
        <dbReference type="ARBA" id="ARBA00022502"/>
    </source>
</evidence>
<evidence type="ECO:0000256" key="8">
    <source>
        <dbReference type="RuleBase" id="RU280819"/>
    </source>
</evidence>
<keyword evidence="8" id="KW-0012">Acyltransferase</keyword>
<keyword evidence="5 8" id="KW-0812">Transmembrane</keyword>
<feature type="transmembrane region" description="Helical" evidence="8">
    <location>
        <begin position="289"/>
        <end position="310"/>
    </location>
</feature>
<gene>
    <name evidence="9" type="primary">GWT1</name>
    <name evidence="9" type="ORF">HDU87_003375</name>
</gene>
<comment type="caution">
    <text evidence="9">The sequence shown here is derived from an EMBL/GenBank/DDBJ whole genome shotgun (WGS) entry which is preliminary data.</text>
</comment>
<keyword evidence="4 8" id="KW-0337">GPI-anchor biosynthesis</keyword>
<dbReference type="AlphaFoldDB" id="A0AAD5TJY3"/>
<feature type="transmembrane region" description="Helical" evidence="8">
    <location>
        <begin position="360"/>
        <end position="382"/>
    </location>
</feature>
<comment type="subcellular location">
    <subcellularLocation>
        <location evidence="8">Endoplasmic reticulum membrane</location>
        <topology evidence="8">Multi-pass membrane protein</topology>
    </subcellularLocation>
    <subcellularLocation>
        <location evidence="1">Membrane</location>
        <topology evidence="1">Multi-pass membrane protein</topology>
    </subcellularLocation>
</comment>
<evidence type="ECO:0000313" key="10">
    <source>
        <dbReference type="Proteomes" id="UP001212152"/>
    </source>
</evidence>
<evidence type="ECO:0000256" key="3">
    <source>
        <dbReference type="ARBA" id="ARBA00007559"/>
    </source>
</evidence>
<dbReference type="PANTHER" id="PTHR20661:SF0">
    <property type="entry name" value="PHOSPHATIDYLINOSITOL-GLYCAN BIOSYNTHESIS CLASS W PROTEIN"/>
    <property type="match status" value="1"/>
</dbReference>
<keyword evidence="7 8" id="KW-0472">Membrane</keyword>
<feature type="transmembrane region" description="Helical" evidence="8">
    <location>
        <begin position="191"/>
        <end position="208"/>
    </location>
</feature>
<sequence>MDEAKRKAKEAHVSGHDGTTLLECQLLLVVTMVSYALWKCAASRFPSMVAPTKSAVIFDFAILCVPFLVAVATTRIAHTIGVLLLLIAAVAALPRRKPPKSRKTPNPTGSTSHWPFLVTVRATLQVVTACIILMVDFKVFPSRFAKTETYGTSLMDLGVGMFVFTGGIVAGPRIKTSSVDRRAAVANLGKSIRASVVVLALGIVRMVLTKSVNYQEHISEYGVHWNFFVTLGLIPVLISAAQVVAPQINLALLGGIIMLAYTVALRMTSLESFILYAPRTGIVSMNREGICSLFGYLTIYLVAAAIGVRLHSYAQRGLQKHLPTVIVRLSLLSVLLYGLTVGLQDVFSIQVSRRMANVSYATWVLAGCTAQVAGSAAVDFLFGSEHVPILYKAVNRNQLAVFLLANVITGLINMSIDTLTVPDVPATLIVGCYMLFVGSVAVLLDKMNVTLKL</sequence>
<feature type="transmembrane region" description="Helical" evidence="8">
    <location>
        <begin position="50"/>
        <end position="70"/>
    </location>
</feature>
<dbReference type="Pfam" id="PF06423">
    <property type="entry name" value="GWT1"/>
    <property type="match status" value="1"/>
</dbReference>
<dbReference type="Proteomes" id="UP001212152">
    <property type="component" value="Unassembled WGS sequence"/>
</dbReference>
<feature type="transmembrane region" description="Helical" evidence="8">
    <location>
        <begin position="424"/>
        <end position="444"/>
    </location>
</feature>
<dbReference type="GO" id="GO:0006506">
    <property type="term" value="P:GPI anchor biosynthetic process"/>
    <property type="evidence" value="ECO:0007669"/>
    <property type="project" value="UniProtKB-KW"/>
</dbReference>
<dbReference type="PIRSF" id="PIRSF017321">
    <property type="entry name" value="GWT1"/>
    <property type="match status" value="1"/>
</dbReference>
<feature type="transmembrane region" description="Helical" evidence="8">
    <location>
        <begin position="223"/>
        <end position="243"/>
    </location>
</feature>
<comment type="function">
    <text evidence="8">A acetyltransferase, which acetylates the inositol ring of phosphatidylinositol during biosynthesis of GPI-anchor.</text>
</comment>
<evidence type="ECO:0000313" key="9">
    <source>
        <dbReference type="EMBL" id="KAJ3178820.1"/>
    </source>
</evidence>
<accession>A0AAD5TJY3</accession>
<evidence type="ECO:0000256" key="6">
    <source>
        <dbReference type="ARBA" id="ARBA00022989"/>
    </source>
</evidence>
<protein>
    <recommendedName>
        <fullName evidence="8">GPI-anchored wall transfer protein</fullName>
        <ecNumber evidence="8">2.3.-.-</ecNumber>
    </recommendedName>
</protein>
<keyword evidence="8" id="KW-0808">Transferase</keyword>
<feature type="transmembrane region" description="Helical" evidence="8">
    <location>
        <begin position="394"/>
        <end position="412"/>
    </location>
</feature>
<dbReference type="GO" id="GO:0072659">
    <property type="term" value="P:protein localization to plasma membrane"/>
    <property type="evidence" value="ECO:0007669"/>
    <property type="project" value="TreeGrafter"/>
</dbReference>
<comment type="pathway">
    <text evidence="2 8">Glycolipid biosynthesis; glycosylphosphatidylinositol-anchor biosynthesis.</text>
</comment>